<dbReference type="InterPro" id="IPR036322">
    <property type="entry name" value="WD40_repeat_dom_sf"/>
</dbReference>
<dbReference type="NCBIfam" id="TIGR00756">
    <property type="entry name" value="PPR"/>
    <property type="match status" value="1"/>
</dbReference>
<keyword evidence="3" id="KW-0677">Repeat</keyword>
<evidence type="ECO:0000256" key="2">
    <source>
        <dbReference type="ARBA" id="ARBA00022574"/>
    </source>
</evidence>
<feature type="domain" description="IFT140 first beta-propeller" evidence="8">
    <location>
        <begin position="3"/>
        <end position="153"/>
    </location>
</feature>
<dbReference type="PANTHER" id="PTHR15722">
    <property type="entry name" value="IFT140/172-RELATED"/>
    <property type="match status" value="1"/>
</dbReference>
<evidence type="ECO:0008006" key="14">
    <source>
        <dbReference type="Google" id="ProtNLM"/>
    </source>
</evidence>
<dbReference type="InterPro" id="IPR056154">
    <property type="entry name" value="Beta-prop_IFT140_1st"/>
</dbReference>
<keyword evidence="13" id="KW-1185">Reference proteome</keyword>
<gene>
    <name evidence="12" type="ORF">A3Q56_03178</name>
</gene>
<dbReference type="Pfam" id="PF24760">
    <property type="entry name" value="TPR_IF140_C"/>
    <property type="match status" value="1"/>
</dbReference>
<dbReference type="PROSITE" id="PS50082">
    <property type="entry name" value="WD_REPEATS_2"/>
    <property type="match status" value="1"/>
</dbReference>
<evidence type="ECO:0000259" key="11">
    <source>
        <dbReference type="Pfam" id="PF24762"/>
    </source>
</evidence>
<dbReference type="InterPro" id="IPR056156">
    <property type="entry name" value="TPR_IF140_C"/>
</dbReference>
<evidence type="ECO:0000256" key="1">
    <source>
        <dbReference type="ARBA" id="ARBA00004138"/>
    </source>
</evidence>
<dbReference type="Pfam" id="PF23383">
    <property type="entry name" value="Beta-prop_IFT140_1st"/>
    <property type="match status" value="2"/>
</dbReference>
<dbReference type="OrthoDB" id="10258787at2759"/>
<dbReference type="EMBL" id="LWCA01000341">
    <property type="protein sequence ID" value="OAF69068.1"/>
    <property type="molecule type" value="Genomic_DNA"/>
</dbReference>
<keyword evidence="6" id="KW-0966">Cell projection</keyword>
<dbReference type="GO" id="GO:0005930">
    <property type="term" value="C:axoneme"/>
    <property type="evidence" value="ECO:0007669"/>
    <property type="project" value="TreeGrafter"/>
</dbReference>
<feature type="domain" description="IFT140 second beta-propeller" evidence="9">
    <location>
        <begin position="365"/>
        <end position="650"/>
    </location>
</feature>
<reference evidence="12 13" key="1">
    <citation type="submission" date="2016-04" db="EMBL/GenBank/DDBJ databases">
        <title>The genome of Intoshia linei affirms orthonectids as highly simplified spiralians.</title>
        <authorList>
            <person name="Mikhailov K.V."/>
            <person name="Slusarev G.S."/>
            <person name="Nikitin M.A."/>
            <person name="Logacheva M.D."/>
            <person name="Penin A."/>
            <person name="Aleoshin V."/>
            <person name="Panchin Y.V."/>
        </authorList>
    </citation>
    <scope>NUCLEOTIDE SEQUENCE [LARGE SCALE GENOMIC DNA]</scope>
    <source>
        <strain evidence="12">Intl2013</strain>
        <tissue evidence="12">Whole animal</tissue>
    </source>
</reference>
<evidence type="ECO:0000313" key="12">
    <source>
        <dbReference type="EMBL" id="OAF69068.1"/>
    </source>
</evidence>
<name>A0A177B464_9BILA</name>
<evidence type="ECO:0000259" key="10">
    <source>
        <dbReference type="Pfam" id="PF24760"/>
    </source>
</evidence>
<evidence type="ECO:0000259" key="9">
    <source>
        <dbReference type="Pfam" id="PF23385"/>
    </source>
</evidence>
<dbReference type="GO" id="GO:0036064">
    <property type="term" value="C:ciliary basal body"/>
    <property type="evidence" value="ECO:0007669"/>
    <property type="project" value="TreeGrafter"/>
</dbReference>
<evidence type="ECO:0000259" key="8">
    <source>
        <dbReference type="Pfam" id="PF23383"/>
    </source>
</evidence>
<dbReference type="Gene3D" id="2.130.10.10">
    <property type="entry name" value="YVTN repeat-like/Quinoprotein amine dehydrogenase"/>
    <property type="match status" value="2"/>
</dbReference>
<comment type="caution">
    <text evidence="12">The sequence shown here is derived from an EMBL/GenBank/DDBJ whole genome shotgun (WGS) entry which is preliminary data.</text>
</comment>
<dbReference type="Gene3D" id="1.25.40.470">
    <property type="match status" value="2"/>
</dbReference>
<dbReference type="Pfam" id="PF24762">
    <property type="entry name" value="TPR_IF140-IFT172"/>
    <property type="match status" value="1"/>
</dbReference>
<feature type="domain" description="IFT140 first beta-propeller" evidence="8">
    <location>
        <begin position="159"/>
        <end position="355"/>
    </location>
</feature>
<feature type="domain" description="IF140/IFT172/WDR19 TPR" evidence="11">
    <location>
        <begin position="698"/>
        <end position="1174"/>
    </location>
</feature>
<dbReference type="InterPro" id="IPR015943">
    <property type="entry name" value="WD40/YVTN_repeat-like_dom_sf"/>
</dbReference>
<feature type="repeat" description="WD" evidence="7">
    <location>
        <begin position="278"/>
        <end position="311"/>
    </location>
</feature>
<evidence type="ECO:0000256" key="4">
    <source>
        <dbReference type="ARBA" id="ARBA00022803"/>
    </source>
</evidence>
<dbReference type="PANTHER" id="PTHR15722:SF7">
    <property type="entry name" value="INTRAFLAGELLAR TRANSPORT PROTEIN 140 HOMOLOG"/>
    <property type="match status" value="1"/>
</dbReference>
<dbReference type="InterPro" id="IPR011990">
    <property type="entry name" value="TPR-like_helical_dom_sf"/>
</dbReference>
<dbReference type="Pfam" id="PF23385">
    <property type="entry name" value="Beta-prop_IFT140_2nd"/>
    <property type="match status" value="1"/>
</dbReference>
<feature type="domain" description="IF140 C-terminal TPR" evidence="10">
    <location>
        <begin position="1182"/>
        <end position="1308"/>
    </location>
</feature>
<dbReference type="GO" id="GO:0035721">
    <property type="term" value="P:intraciliary retrograde transport"/>
    <property type="evidence" value="ECO:0007669"/>
    <property type="project" value="TreeGrafter"/>
</dbReference>
<dbReference type="InterPro" id="IPR002885">
    <property type="entry name" value="PPR_rpt"/>
</dbReference>
<dbReference type="InterPro" id="IPR056168">
    <property type="entry name" value="TPR_IF140/IFT172/WDR19"/>
</dbReference>
<proteinExistence type="predicted"/>
<evidence type="ECO:0000256" key="5">
    <source>
        <dbReference type="ARBA" id="ARBA00023069"/>
    </source>
</evidence>
<organism evidence="12 13">
    <name type="scientific">Intoshia linei</name>
    <dbReference type="NCBI Taxonomy" id="1819745"/>
    <lineage>
        <taxon>Eukaryota</taxon>
        <taxon>Metazoa</taxon>
        <taxon>Spiralia</taxon>
        <taxon>Lophotrochozoa</taxon>
        <taxon>Mesozoa</taxon>
        <taxon>Orthonectida</taxon>
        <taxon>Rhopaluridae</taxon>
        <taxon>Intoshia</taxon>
    </lineage>
</organism>
<sequence length="1358" mass="156791">MNVYYDYLINTSGIEGLNTDISWHPTKQILSIGNLVEKNGSITFYNKNGELYKDVIIKKYCGLSHFCWHKLKELCISGWDNGELVIIDLENVKYYENTSKSRNEGEIIYVHFVYDNLKLCSYDALGKIKVWKLTNDYKCVLEKEHIVNKQLYQILPYEDGKTSIIATNTSEIYIFKTNQITHLSKLNCVFKKILLSENDDSLIILTKSLNIIKYKMQLDQNKLVEIKNIKLSSMDPDNTDIIMCQFSTLAFLSGDKTIRLYDIDKNVNKILNVMDENILDNNETICCVCYSKNQKIIAAGTTDGHVLFWKLLNDDNWKFISSSQIDGVIGQLVWNNVDESIAVNTHENVYILKEHLIDAAHFHFTSVIQTGPTTLLLYDYLNEKKHYLKSDTHVGGFSHYKNNVVLWNERYCVIYSYDEHRQTLMPSGNFDMKNQSDKPIFIYEYSVYSFEKNNVIVVRNLQSTIKQTLSLDLSDSEIVTIVNVFSHFMILVSNNCKFAILDLSCREAKITQNFKHIKTDGTILLAKCNVRGNFVAFFTDCQSLNVWNVSTHNINIIKLDKNSCTDNLVKLLENGQVTNILWDETNENVLILTISQYDENLLKLVANVSCAIFFVMKNGDVVFYDIVPHIDDYCFSAIGLNIPNIYYASKIHYAAVKTEYNENLPLKKYVLSDFYGVDETDEDSIKSMLNFVVNLTTGHIEDALKSIKSVNNSGTWRNMAKLCIKSKRFKIARLCLSKLVMPYAIMTLDESIKNNENPNVIAGILAMHFNMEKEVVKFLTQASRYDLLIEYYKSINEWDKCIAIAKKFDRIRLRTVYFECAKSYENIGDIQKAILYYEKADCYEREITRLLMDNIEECENYIKSSNNKKLFKWWALYCESRGDLKSALEYYEKAEDYVSIVKIHCFNGDIEEAEKLCKSQQSGLVDFQMGSFYEKSDEPKKAVKFFEQAAAYGSAMRICKENGFDEKLLTIALKSRHVDQIQSAHYFASKADGIKSAIILYNKAGHFAKSIDLSLRNNQYDLLTSILKTYDFTAADANMIKQCANFYTSNQQFDKAVDLLAKTGQHYEAIELCKNHNVRLNNELAEKLILNVKNQNLSQLDKKKFMNEIGELAFSQAGEREKAFKSLVRTGEKNKIITYAKRSKNKQVWLMAANYLQTIDNSQDELTMKSIITFYTNANAYESLARYYDSRAQVEIDEFKNYKNAYDALNESKKTYEECLLNSNSNAETMLQNVVQKMEYIASFIKSKILLDTSKKEVNMEGIKNMQHLLQVDDMNEFVRIGDIYSSMICHLCQHSKFKQAYAIYKDMLNYPKLNVDRYISAEIVNLVHKKLNLGLPPSRENFNSEKSEIAEEIVEEN</sequence>
<dbReference type="InterPro" id="IPR001680">
    <property type="entry name" value="WD40_rpt"/>
</dbReference>
<keyword evidence="2 7" id="KW-0853">WD repeat</keyword>
<evidence type="ECO:0000313" key="13">
    <source>
        <dbReference type="Proteomes" id="UP000078046"/>
    </source>
</evidence>
<keyword evidence="4" id="KW-0802">TPR repeat</keyword>
<protein>
    <recommendedName>
        <fullName evidence="14">Intraflagellar transport protein 140</fullName>
    </recommendedName>
</protein>
<dbReference type="SUPFAM" id="SSF48452">
    <property type="entry name" value="TPR-like"/>
    <property type="match status" value="1"/>
</dbReference>
<evidence type="ECO:0000256" key="6">
    <source>
        <dbReference type="ARBA" id="ARBA00023273"/>
    </source>
</evidence>
<dbReference type="InterPro" id="IPR056155">
    <property type="entry name" value="Beta-prop_IFT140_2nd"/>
</dbReference>
<dbReference type="SUPFAM" id="SSF50978">
    <property type="entry name" value="WD40 repeat-like"/>
    <property type="match status" value="2"/>
</dbReference>
<dbReference type="GO" id="GO:0030991">
    <property type="term" value="C:intraciliary transport particle A"/>
    <property type="evidence" value="ECO:0007669"/>
    <property type="project" value="TreeGrafter"/>
</dbReference>
<accession>A0A177B464</accession>
<dbReference type="Proteomes" id="UP000078046">
    <property type="component" value="Unassembled WGS sequence"/>
</dbReference>
<comment type="subcellular location">
    <subcellularLocation>
        <location evidence="1">Cell projection</location>
        <location evidence="1">Cilium</location>
    </subcellularLocation>
</comment>
<evidence type="ECO:0000256" key="7">
    <source>
        <dbReference type="PROSITE-ProRule" id="PRU00221"/>
    </source>
</evidence>
<evidence type="ECO:0000256" key="3">
    <source>
        <dbReference type="ARBA" id="ARBA00022737"/>
    </source>
</evidence>
<keyword evidence="5" id="KW-0969">Cilium</keyword>